<proteinExistence type="predicted"/>
<keyword evidence="3" id="KW-1185">Reference proteome</keyword>
<feature type="transmembrane region" description="Helical" evidence="1">
    <location>
        <begin position="49"/>
        <end position="71"/>
    </location>
</feature>
<comment type="caution">
    <text evidence="2">The sequence shown here is derived from an EMBL/GenBank/DDBJ whole genome shotgun (WGS) entry which is preliminary data.</text>
</comment>
<keyword evidence="1" id="KW-0812">Transmembrane</keyword>
<feature type="transmembrane region" description="Helical" evidence="1">
    <location>
        <begin position="123"/>
        <end position="148"/>
    </location>
</feature>
<organism evidence="2 3">
    <name type="scientific">Glaciibacter psychrotolerans</name>
    <dbReference type="NCBI Taxonomy" id="670054"/>
    <lineage>
        <taxon>Bacteria</taxon>
        <taxon>Bacillati</taxon>
        <taxon>Actinomycetota</taxon>
        <taxon>Actinomycetes</taxon>
        <taxon>Micrococcales</taxon>
        <taxon>Microbacteriaceae</taxon>
        <taxon>Glaciibacter</taxon>
    </lineage>
</organism>
<feature type="transmembrane region" description="Helical" evidence="1">
    <location>
        <begin position="21"/>
        <end position="43"/>
    </location>
</feature>
<evidence type="ECO:0000313" key="2">
    <source>
        <dbReference type="EMBL" id="NYJ21096.1"/>
    </source>
</evidence>
<reference evidence="2 3" key="1">
    <citation type="submission" date="2020-07" db="EMBL/GenBank/DDBJ databases">
        <title>Sequencing the genomes of 1000 actinobacteria strains.</title>
        <authorList>
            <person name="Klenk H.-P."/>
        </authorList>
    </citation>
    <scope>NUCLEOTIDE SEQUENCE [LARGE SCALE GENOMIC DNA]</scope>
    <source>
        <strain evidence="2 3">LI1</strain>
    </source>
</reference>
<feature type="transmembrane region" description="Helical" evidence="1">
    <location>
        <begin position="83"/>
        <end position="103"/>
    </location>
</feature>
<dbReference type="AlphaFoldDB" id="A0A7Z0J7B0"/>
<dbReference type="RefSeq" id="WP_179579745.1">
    <property type="nucleotide sequence ID" value="NZ_JACCFM010000001.1"/>
</dbReference>
<accession>A0A7Z0J7B0</accession>
<keyword evidence="1" id="KW-0472">Membrane</keyword>
<dbReference type="EMBL" id="JACCFM010000001">
    <property type="protein sequence ID" value="NYJ21096.1"/>
    <property type="molecule type" value="Genomic_DNA"/>
</dbReference>
<sequence length="163" mass="16980">MIDQTPATPIPTRRATQQRRLGAGIIVVGVLLGAWITFGRFLFGVGGSLTAVYALIGLTVVVLYLFIGLALRRTARNDHPTRPTVFGTLGASVGCGILLGLMIPDATPDGLQTILTGGEEPGLGIVVGVANPLGIILIALAIVSLWIANLDARGVRANPEDFD</sequence>
<keyword evidence="1" id="KW-1133">Transmembrane helix</keyword>
<dbReference type="Proteomes" id="UP000537260">
    <property type="component" value="Unassembled WGS sequence"/>
</dbReference>
<protein>
    <submittedName>
        <fullName evidence="2">Uncharacterized protein</fullName>
    </submittedName>
</protein>
<name>A0A7Z0J7B0_9MICO</name>
<evidence type="ECO:0000256" key="1">
    <source>
        <dbReference type="SAM" id="Phobius"/>
    </source>
</evidence>
<gene>
    <name evidence="2" type="ORF">HNR05_002887</name>
</gene>
<evidence type="ECO:0000313" key="3">
    <source>
        <dbReference type="Proteomes" id="UP000537260"/>
    </source>
</evidence>